<proteinExistence type="predicted"/>
<reference evidence="2" key="1">
    <citation type="submission" date="2023-10" db="EMBL/GenBank/DDBJ databases">
        <authorList>
            <person name="Chen Y."/>
            <person name="Shah S."/>
            <person name="Dougan E. K."/>
            <person name="Thang M."/>
            <person name="Chan C."/>
        </authorList>
    </citation>
    <scope>NUCLEOTIDE SEQUENCE [LARGE SCALE GENOMIC DNA]</scope>
</reference>
<evidence type="ECO:0000256" key="1">
    <source>
        <dbReference type="SAM" id="Coils"/>
    </source>
</evidence>
<dbReference type="EMBL" id="CAUYUJ010016984">
    <property type="protein sequence ID" value="CAK0870679.1"/>
    <property type="molecule type" value="Genomic_DNA"/>
</dbReference>
<feature type="coiled-coil region" evidence="1">
    <location>
        <begin position="135"/>
        <end position="162"/>
    </location>
</feature>
<protein>
    <submittedName>
        <fullName evidence="2">Uncharacterized protein</fullName>
    </submittedName>
</protein>
<comment type="caution">
    <text evidence="2">The sequence shown here is derived from an EMBL/GenBank/DDBJ whole genome shotgun (WGS) entry which is preliminary data.</text>
</comment>
<name>A0ABN9VEI4_9DINO</name>
<organism evidence="2 3">
    <name type="scientific">Prorocentrum cordatum</name>
    <dbReference type="NCBI Taxonomy" id="2364126"/>
    <lineage>
        <taxon>Eukaryota</taxon>
        <taxon>Sar</taxon>
        <taxon>Alveolata</taxon>
        <taxon>Dinophyceae</taxon>
        <taxon>Prorocentrales</taxon>
        <taxon>Prorocentraceae</taxon>
        <taxon>Prorocentrum</taxon>
    </lineage>
</organism>
<sequence length="332" mass="36513">MAAAGDAAEAALLQQAGERVRLARELAAQLQLRCGAALRGAEAAEREAAGWLRIERWLLREGEAPRRAGGAEAAAERGGLGSAGWWARVASEERRPMEGAARGPATAALLALSGEATELTDVRCEEMLAFERGRCREERARARAEERRCESLRREVSVWQRAGASEGGPQDAGQLLAQLRRLERASTEDLASLGRERCRLEEEVRLVCAEGAGLRARWARAEELSCEVLLRAGSAEAAAAAGRNEVAALGAVTTRLRSELQGTQQLPVLSEELRSEQQEICDLRRELWRHQRELEQVAAERHFHSSLETSDLRRRSDSLRAEISAITHTLQF</sequence>
<keyword evidence="3" id="KW-1185">Reference proteome</keyword>
<accession>A0ABN9VEI4</accession>
<evidence type="ECO:0000313" key="2">
    <source>
        <dbReference type="EMBL" id="CAK0870679.1"/>
    </source>
</evidence>
<keyword evidence="1" id="KW-0175">Coiled coil</keyword>
<evidence type="ECO:0000313" key="3">
    <source>
        <dbReference type="Proteomes" id="UP001189429"/>
    </source>
</evidence>
<dbReference type="Proteomes" id="UP001189429">
    <property type="component" value="Unassembled WGS sequence"/>
</dbReference>
<gene>
    <name evidence="2" type="ORF">PCOR1329_LOCUS56714</name>
</gene>